<dbReference type="Proteomes" id="UP000501076">
    <property type="component" value="Plasmid pFDU301A"/>
</dbReference>
<evidence type="ECO:0000313" key="1">
    <source>
        <dbReference type="EMBL" id="QJX80103.1"/>
    </source>
</evidence>
<gene>
    <name evidence="1" type="ORF">FDZ14_28825</name>
</gene>
<geneLocation type="plasmid" evidence="2">
    <name>pfdu301a</name>
</geneLocation>
<proteinExistence type="predicted"/>
<protein>
    <submittedName>
        <fullName evidence="1">Uncharacterized protein</fullName>
    </submittedName>
</protein>
<name>A0A6M6DYU8_PRIMG</name>
<organism evidence="1 2">
    <name type="scientific">Priestia megaterium</name>
    <name type="common">Bacillus megaterium</name>
    <dbReference type="NCBI Taxonomy" id="1404"/>
    <lineage>
        <taxon>Bacteria</taxon>
        <taxon>Bacillati</taxon>
        <taxon>Bacillota</taxon>
        <taxon>Bacilli</taxon>
        <taxon>Bacillales</taxon>
        <taxon>Bacillaceae</taxon>
        <taxon>Priestia</taxon>
    </lineage>
</organism>
<keyword evidence="1" id="KW-0614">Plasmid</keyword>
<dbReference type="AlphaFoldDB" id="A0A6M6DYU8"/>
<sequence length="222" mass="26059">MARSLYDRLNYLEELEQAIRDTVEEIKTEAKKEAMTQVQDLLQKGNSDEAKKLIDEIEELKTLTPSVNIRTIHEFVLTMLDMSSEQRRFTGNSRSGIQFHYEKPVEKEDVKDVMKRKGFSFVEYVEGKLKFEKDNEYYFAIEVDEKLDTNKLEQSLSNSAKFCNLVLITDSEYVKKELKNKVENWLNKAEDYEVLKKYLTIQLGSMENLNRKGTVLERMNLA</sequence>
<dbReference type="EMBL" id="CP045273">
    <property type="protein sequence ID" value="QJX80103.1"/>
    <property type="molecule type" value="Genomic_DNA"/>
</dbReference>
<dbReference type="RefSeq" id="WP_171778085.1">
    <property type="nucleotide sequence ID" value="NZ_CP045273.1"/>
</dbReference>
<accession>A0A6M6DYU8</accession>
<evidence type="ECO:0000313" key="2">
    <source>
        <dbReference type="Proteomes" id="UP000501076"/>
    </source>
</evidence>
<reference evidence="1 2" key="1">
    <citation type="submission" date="2019-10" db="EMBL/GenBank/DDBJ databases">
        <title>Complete genome sequences for adaption low water activity.</title>
        <authorList>
            <person name="Zhao L."/>
            <person name="Zhong J."/>
        </authorList>
    </citation>
    <scope>NUCLEOTIDE SEQUENCE [LARGE SCALE GENOMIC DNA]</scope>
    <source>
        <strain evidence="1 2">FDU301</strain>
        <plasmid evidence="2">pfdu301a</plasmid>
    </source>
</reference>